<evidence type="ECO:0008006" key="7">
    <source>
        <dbReference type="Google" id="ProtNLM"/>
    </source>
</evidence>
<dbReference type="GO" id="GO:0016020">
    <property type="term" value="C:membrane"/>
    <property type="evidence" value="ECO:0007669"/>
    <property type="project" value="UniProtKB-SubCell"/>
</dbReference>
<evidence type="ECO:0000256" key="3">
    <source>
        <dbReference type="ARBA" id="ARBA00022989"/>
    </source>
</evidence>
<organism evidence="5 6">
    <name type="scientific">Bondarzewia mesenterica</name>
    <dbReference type="NCBI Taxonomy" id="1095465"/>
    <lineage>
        <taxon>Eukaryota</taxon>
        <taxon>Fungi</taxon>
        <taxon>Dikarya</taxon>
        <taxon>Basidiomycota</taxon>
        <taxon>Agaricomycotina</taxon>
        <taxon>Agaricomycetes</taxon>
        <taxon>Russulales</taxon>
        <taxon>Bondarzewiaceae</taxon>
        <taxon>Bondarzewia</taxon>
    </lineage>
</organism>
<evidence type="ECO:0000256" key="1">
    <source>
        <dbReference type="ARBA" id="ARBA00004141"/>
    </source>
</evidence>
<dbReference type="InterPro" id="IPR005828">
    <property type="entry name" value="MFS_sugar_transport-like"/>
</dbReference>
<keyword evidence="3" id="KW-1133">Transmembrane helix</keyword>
<evidence type="ECO:0000256" key="2">
    <source>
        <dbReference type="ARBA" id="ARBA00022692"/>
    </source>
</evidence>
<comment type="caution">
    <text evidence="5">The sequence shown here is derived from an EMBL/GenBank/DDBJ whole genome shotgun (WGS) entry which is preliminary data.</text>
</comment>
<protein>
    <recommendedName>
        <fullName evidence="7">Major facilitator superfamily (MFS) profile domain-containing protein</fullName>
    </recommendedName>
</protein>
<gene>
    <name evidence="5" type="ORF">EW146_g4172</name>
</gene>
<keyword evidence="2" id="KW-0812">Transmembrane</keyword>
<accession>A0A4S4LXI5</accession>
<sequence>MSGLVGVDNQCGRAFGNPDPTAQGTIDIRCAIGSLFAFAFGERIGRRKTIMTGASIVLVSTVIHSFIHQMCQRMELFFLTDITSNPDKLDYQSTTLRGAYNDRNLDQCHDLLQVYWLDYGMSFVHGPAQRRLPIGFQAFFAFGLLFRVSILPDSPRWLIAHGQEEEGARVLAQLEGKNVTDPVVVEKETEIRISLQQESAGGTLSPRLDCSRLANVKLG</sequence>
<keyword evidence="6" id="KW-1185">Reference proteome</keyword>
<dbReference type="Proteomes" id="UP000310158">
    <property type="component" value="Unassembled WGS sequence"/>
</dbReference>
<dbReference type="AlphaFoldDB" id="A0A4S4LXI5"/>
<evidence type="ECO:0000313" key="5">
    <source>
        <dbReference type="EMBL" id="THH16471.1"/>
    </source>
</evidence>
<dbReference type="PANTHER" id="PTHR48022:SF28">
    <property type="entry name" value="MAJOR FACILITATOR SUPERFAMILY (MFS) PROFILE DOMAIN-CONTAINING PROTEIN-RELATED"/>
    <property type="match status" value="1"/>
</dbReference>
<dbReference type="Pfam" id="PF00083">
    <property type="entry name" value="Sugar_tr"/>
    <property type="match status" value="1"/>
</dbReference>
<evidence type="ECO:0000313" key="6">
    <source>
        <dbReference type="Proteomes" id="UP000310158"/>
    </source>
</evidence>
<dbReference type="InterPro" id="IPR036259">
    <property type="entry name" value="MFS_trans_sf"/>
</dbReference>
<dbReference type="OrthoDB" id="2544694at2759"/>
<comment type="subcellular location">
    <subcellularLocation>
        <location evidence="1">Membrane</location>
        <topology evidence="1">Multi-pass membrane protein</topology>
    </subcellularLocation>
</comment>
<dbReference type="SUPFAM" id="SSF103473">
    <property type="entry name" value="MFS general substrate transporter"/>
    <property type="match status" value="1"/>
</dbReference>
<dbReference type="GO" id="GO:0005351">
    <property type="term" value="F:carbohydrate:proton symporter activity"/>
    <property type="evidence" value="ECO:0007669"/>
    <property type="project" value="TreeGrafter"/>
</dbReference>
<keyword evidence="4" id="KW-0472">Membrane</keyword>
<reference evidence="5 6" key="1">
    <citation type="submission" date="2019-02" db="EMBL/GenBank/DDBJ databases">
        <title>Genome sequencing of the rare red list fungi Bondarzewia mesenterica.</title>
        <authorList>
            <person name="Buettner E."/>
            <person name="Kellner H."/>
        </authorList>
    </citation>
    <scope>NUCLEOTIDE SEQUENCE [LARGE SCALE GENOMIC DNA]</scope>
    <source>
        <strain evidence="5 6">DSM 108281</strain>
    </source>
</reference>
<proteinExistence type="predicted"/>
<dbReference type="InterPro" id="IPR050360">
    <property type="entry name" value="MFS_Sugar_Transporters"/>
</dbReference>
<dbReference type="Gene3D" id="1.20.1250.20">
    <property type="entry name" value="MFS general substrate transporter like domains"/>
    <property type="match status" value="2"/>
</dbReference>
<dbReference type="PANTHER" id="PTHR48022">
    <property type="entry name" value="PLASTIDIC GLUCOSE TRANSPORTER 4"/>
    <property type="match status" value="1"/>
</dbReference>
<name>A0A4S4LXI5_9AGAM</name>
<evidence type="ECO:0000256" key="4">
    <source>
        <dbReference type="ARBA" id="ARBA00023136"/>
    </source>
</evidence>
<dbReference type="EMBL" id="SGPL01000156">
    <property type="protein sequence ID" value="THH16471.1"/>
    <property type="molecule type" value="Genomic_DNA"/>
</dbReference>